<dbReference type="STRING" id="30611.ENSOGAP00000015555"/>
<dbReference type="GO" id="GO:0003868">
    <property type="term" value="F:4-hydroxyphenylpyruvate dioxygenase activity"/>
    <property type="evidence" value="ECO:0007669"/>
    <property type="project" value="InterPro"/>
</dbReference>
<dbReference type="Ensembl" id="ENSOGAT00000002292.2">
    <property type="protein sequence ID" value="ENSOGAP00000015555.1"/>
    <property type="gene ID" value="ENSOGAG00000002289.2"/>
</dbReference>
<dbReference type="AlphaFoldDB" id="H0XHG5"/>
<evidence type="ECO:0000256" key="2">
    <source>
        <dbReference type="ARBA" id="ARBA00005877"/>
    </source>
</evidence>
<dbReference type="Proteomes" id="UP000005225">
    <property type="component" value="Unassembled WGS sequence"/>
</dbReference>
<keyword evidence="3" id="KW-0677">Repeat</keyword>
<comment type="cofactor">
    <cofactor evidence="1">
        <name>Fe cation</name>
        <dbReference type="ChEBI" id="CHEBI:24875"/>
    </cofactor>
</comment>
<dbReference type="PANTHER" id="PTHR11959">
    <property type="entry name" value="4-HYDROXYPHENYLPYRUVATE DIOXYGENASE"/>
    <property type="match status" value="1"/>
</dbReference>
<evidence type="ECO:0000256" key="5">
    <source>
        <dbReference type="ARBA" id="ARBA00023004"/>
    </source>
</evidence>
<reference evidence="7" key="3">
    <citation type="submission" date="2025-09" db="UniProtKB">
        <authorList>
            <consortium name="Ensembl"/>
        </authorList>
    </citation>
    <scope>IDENTIFICATION</scope>
</reference>
<dbReference type="EMBL" id="AAQR03170507">
    <property type="status" value="NOT_ANNOTATED_CDS"/>
    <property type="molecule type" value="Genomic_DNA"/>
</dbReference>
<dbReference type="InterPro" id="IPR029068">
    <property type="entry name" value="Glyas_Bleomycin-R_OHBP_Dase"/>
</dbReference>
<feature type="domain" description="VOC" evidence="6">
    <location>
        <begin position="150"/>
        <end position="307"/>
    </location>
</feature>
<sequence>MTASACHLCHIAFHEPMGQTLAVDLQRRCGFQPLVARELALSSGDAVVLVNEGTGPLYSLDTWHVVPRAMNLCFDLADVGVTARMLAAGGCRVPVPTLRVQYAQGATTYTVVSSPAGNLTLTLLRCAGYRGFLLCFEPVGSVLGPGWVSYVDHLTLACTPGSSPTLSRWFDDCLGFCHLSLSPGEDPELGLEVAAGSGCGGGGLTALQTPADSVVPESLKGATQGQRFLVWHRGRGLQHVGLDTPNIMEATKGVVWAGTYCLPLRPTTSSQAKRQIQTTGNEPSLLAQQGILLDGDKGKFLLQVFIKSLFVEDIFLLELIQRQRATGFGQNIRDLWQSVQEQAARSQEA</sequence>
<dbReference type="Gene3D" id="3.10.180.10">
    <property type="entry name" value="2,3-Dihydroxybiphenyl 1,2-Dioxygenase, domain 1"/>
    <property type="match status" value="1"/>
</dbReference>
<keyword evidence="8" id="KW-1185">Reference proteome</keyword>
<reference evidence="7" key="2">
    <citation type="submission" date="2025-08" db="UniProtKB">
        <authorList>
            <consortium name="Ensembl"/>
        </authorList>
    </citation>
    <scope>IDENTIFICATION</scope>
</reference>
<dbReference type="InParanoid" id="H0XHG5"/>
<gene>
    <name evidence="7" type="primary">HPDL</name>
</gene>
<keyword evidence="4" id="KW-0223">Dioxygenase</keyword>
<dbReference type="SUPFAM" id="SSF54593">
    <property type="entry name" value="Glyoxalase/Bleomycin resistance protein/Dihydroxybiphenyl dioxygenase"/>
    <property type="match status" value="1"/>
</dbReference>
<keyword evidence="5" id="KW-0408">Iron</keyword>
<evidence type="ECO:0000313" key="7">
    <source>
        <dbReference type="Ensembl" id="ENSOGAP00000015555.1"/>
    </source>
</evidence>
<reference evidence="8" key="1">
    <citation type="submission" date="2011-03" db="EMBL/GenBank/DDBJ databases">
        <title>Version 3 of the genome sequence of Otolemur garnettii (Bushbaby).</title>
        <authorList>
            <consortium name="The Broad Institute Genome Sequencing Platform"/>
            <person name="Di Palma F."/>
            <person name="Johnson J."/>
            <person name="Lander E.S."/>
            <person name="Lindblad-Toh K."/>
            <person name="Jaffe D.B."/>
            <person name="Gnerre S."/>
            <person name="MacCallum I."/>
            <person name="Przybylski D."/>
            <person name="Ribeiro F.J."/>
            <person name="Burton J.N."/>
            <person name="Walker B.J."/>
            <person name="Sharpe T."/>
            <person name="Hall G."/>
        </authorList>
    </citation>
    <scope>NUCLEOTIDE SEQUENCE [LARGE SCALE GENOMIC DNA]</scope>
</reference>
<dbReference type="eggNOG" id="KOG0638">
    <property type="taxonomic scope" value="Eukaryota"/>
</dbReference>
<dbReference type="GO" id="GO:0009072">
    <property type="term" value="P:aromatic amino acid metabolic process"/>
    <property type="evidence" value="ECO:0007669"/>
    <property type="project" value="InterPro"/>
</dbReference>
<dbReference type="GeneTree" id="ENSGT00530000063474"/>
<dbReference type="PANTHER" id="PTHR11959:SF10">
    <property type="entry name" value="4-HYDROXYPHENYLPYRUVATE DIOXYGENASE-LIKE PROTEIN"/>
    <property type="match status" value="1"/>
</dbReference>
<name>H0XHG5_OTOGA</name>
<dbReference type="InterPro" id="IPR005956">
    <property type="entry name" value="4OHPhenylPyrv_dOase"/>
</dbReference>
<evidence type="ECO:0000259" key="6">
    <source>
        <dbReference type="PROSITE" id="PS51819"/>
    </source>
</evidence>
<evidence type="ECO:0000256" key="1">
    <source>
        <dbReference type="ARBA" id="ARBA00001962"/>
    </source>
</evidence>
<keyword evidence="4" id="KW-0560">Oxidoreductase</keyword>
<evidence type="ECO:0000313" key="8">
    <source>
        <dbReference type="Proteomes" id="UP000005225"/>
    </source>
</evidence>
<proteinExistence type="inferred from homology"/>
<evidence type="ECO:0000256" key="3">
    <source>
        <dbReference type="ARBA" id="ARBA00022737"/>
    </source>
</evidence>
<protein>
    <submittedName>
        <fullName evidence="7">4-hydroxyphenylpyruvate dioxygenase like</fullName>
    </submittedName>
</protein>
<dbReference type="InterPro" id="IPR037523">
    <property type="entry name" value="VOC_core"/>
</dbReference>
<comment type="similarity">
    <text evidence="2">Belongs to the 4HPPD family.</text>
</comment>
<organism evidence="7 8">
    <name type="scientific">Otolemur garnettii</name>
    <name type="common">Small-eared galago</name>
    <name type="synonym">Garnett's greater bushbaby</name>
    <dbReference type="NCBI Taxonomy" id="30611"/>
    <lineage>
        <taxon>Eukaryota</taxon>
        <taxon>Metazoa</taxon>
        <taxon>Chordata</taxon>
        <taxon>Craniata</taxon>
        <taxon>Vertebrata</taxon>
        <taxon>Euteleostomi</taxon>
        <taxon>Mammalia</taxon>
        <taxon>Eutheria</taxon>
        <taxon>Euarchontoglires</taxon>
        <taxon>Primates</taxon>
        <taxon>Strepsirrhini</taxon>
        <taxon>Lorisiformes</taxon>
        <taxon>Galagidae</taxon>
        <taxon>Otolemur</taxon>
    </lineage>
</organism>
<dbReference type="HOGENOM" id="CLU_034004_2_0_1"/>
<accession>H0XHG5</accession>
<evidence type="ECO:0000256" key="4">
    <source>
        <dbReference type="ARBA" id="ARBA00022964"/>
    </source>
</evidence>
<dbReference type="PROSITE" id="PS51819">
    <property type="entry name" value="VOC"/>
    <property type="match status" value="1"/>
</dbReference>
<dbReference type="OMA" id="MTASACH"/>